<gene>
    <name evidence="7" type="ORF">HAQ05_15705</name>
</gene>
<dbReference type="RefSeq" id="WP_190422219.1">
    <property type="nucleotide sequence ID" value="NZ_JAAOCA010000019.1"/>
</dbReference>
<accession>A0ABR7Z4C9</accession>
<keyword evidence="1" id="KW-0001">2Fe-2S</keyword>
<evidence type="ECO:0000256" key="4">
    <source>
        <dbReference type="ARBA" id="ARBA00023004"/>
    </source>
</evidence>
<evidence type="ECO:0000256" key="3">
    <source>
        <dbReference type="ARBA" id="ARBA00023002"/>
    </source>
</evidence>
<dbReference type="GO" id="GO:0051213">
    <property type="term" value="F:dioxygenase activity"/>
    <property type="evidence" value="ECO:0007669"/>
    <property type="project" value="UniProtKB-KW"/>
</dbReference>
<keyword evidence="2" id="KW-0479">Metal-binding</keyword>
<name>A0ABR7Z4C9_9PSED</name>
<organism evidence="7 8">
    <name type="scientific">Pseudomonas typographi</name>
    <dbReference type="NCBI Taxonomy" id="2715964"/>
    <lineage>
        <taxon>Bacteria</taxon>
        <taxon>Pseudomonadati</taxon>
        <taxon>Pseudomonadota</taxon>
        <taxon>Gammaproteobacteria</taxon>
        <taxon>Pseudomonadales</taxon>
        <taxon>Pseudomonadaceae</taxon>
        <taxon>Pseudomonas</taxon>
    </lineage>
</organism>
<keyword evidence="4" id="KW-0408">Iron</keyword>
<dbReference type="InterPro" id="IPR036922">
    <property type="entry name" value="Rieske_2Fe-2S_sf"/>
</dbReference>
<evidence type="ECO:0000313" key="8">
    <source>
        <dbReference type="Proteomes" id="UP000805841"/>
    </source>
</evidence>
<evidence type="ECO:0000313" key="7">
    <source>
        <dbReference type="EMBL" id="MBD1600141.1"/>
    </source>
</evidence>
<evidence type="ECO:0000256" key="5">
    <source>
        <dbReference type="ARBA" id="ARBA00023014"/>
    </source>
</evidence>
<dbReference type="InterPro" id="IPR044043">
    <property type="entry name" value="VanA_C_cat"/>
</dbReference>
<feature type="domain" description="Rieske" evidence="6">
    <location>
        <begin position="27"/>
        <end position="131"/>
    </location>
</feature>
<dbReference type="PROSITE" id="PS51296">
    <property type="entry name" value="RIESKE"/>
    <property type="match status" value="1"/>
</dbReference>
<comment type="caution">
    <text evidence="7">The sequence shown here is derived from an EMBL/GenBank/DDBJ whole genome shotgun (WGS) entry which is preliminary data.</text>
</comment>
<reference evidence="7 8" key="1">
    <citation type="journal article" date="2020" name="Insects">
        <title>Bacteria Belonging to Pseudomonas typographi sp. nov. from the Bark Beetle Ips typographus Have Genomic Potential to Aid in the Host Ecology.</title>
        <authorList>
            <person name="Peral-Aranega E."/>
            <person name="Saati-Santamaria Z."/>
            <person name="Kolarik M."/>
            <person name="Rivas R."/>
            <person name="Garcia-Fraile P."/>
        </authorList>
    </citation>
    <scope>NUCLEOTIDE SEQUENCE [LARGE SCALE GENOMIC DNA]</scope>
    <source>
        <strain evidence="7 8">CA3A</strain>
    </source>
</reference>
<keyword evidence="5" id="KW-0411">Iron-sulfur</keyword>
<evidence type="ECO:0000259" key="6">
    <source>
        <dbReference type="PROSITE" id="PS51296"/>
    </source>
</evidence>
<keyword evidence="7" id="KW-0223">Dioxygenase</keyword>
<dbReference type="InterPro" id="IPR050584">
    <property type="entry name" value="Cholesterol_7-desaturase"/>
</dbReference>
<dbReference type="Pfam" id="PF19112">
    <property type="entry name" value="VanA_C"/>
    <property type="match status" value="1"/>
</dbReference>
<dbReference type="CDD" id="cd03469">
    <property type="entry name" value="Rieske_RO_Alpha_N"/>
    <property type="match status" value="1"/>
</dbReference>
<sequence>MNLIAVSAQQPLTAGDGCQDPVLLNDWHVIGYADDFAEGTIYPVRLLERELIAWRSSDGQVHVWEDLCIHRGARLSKGWIKDDKVVCPYHGWQYNGEGGCTLMPAAPDETPMKKARAFPYAAVQRYGFVWVCLGTPASDIPQFPEWKDERFMKVHSGPYPYAANGFRAVENFIDASHFPFVHAGLNGVMDNPDRLEPYTVEETDTGLKSSEVRVFQPWGDARGQPLVAFYTYHTFRPLVGYFSKRTQAADAQGLPVTDHSDTFTTLFTVQPLDATHSIVRVLAALDVNPRPTAEAVRERADVVFAQDRDIVESQRPERIPVELRYELHHRTDLMGQRYRTWLRNKGITYGVI</sequence>
<dbReference type="SUPFAM" id="SSF50022">
    <property type="entry name" value="ISP domain"/>
    <property type="match status" value="1"/>
</dbReference>
<evidence type="ECO:0000256" key="1">
    <source>
        <dbReference type="ARBA" id="ARBA00022714"/>
    </source>
</evidence>
<protein>
    <submittedName>
        <fullName evidence="7">Aromatic ring-hydroxylating dioxygenase subunit alpha</fullName>
    </submittedName>
</protein>
<dbReference type="InterPro" id="IPR017941">
    <property type="entry name" value="Rieske_2Fe-2S"/>
</dbReference>
<keyword evidence="8" id="KW-1185">Reference proteome</keyword>
<dbReference type="Gene3D" id="2.102.10.10">
    <property type="entry name" value="Rieske [2Fe-2S] iron-sulphur domain"/>
    <property type="match status" value="1"/>
</dbReference>
<evidence type="ECO:0000256" key="2">
    <source>
        <dbReference type="ARBA" id="ARBA00022723"/>
    </source>
</evidence>
<dbReference type="Proteomes" id="UP000805841">
    <property type="component" value="Unassembled WGS sequence"/>
</dbReference>
<proteinExistence type="predicted"/>
<dbReference type="EMBL" id="JAAOCA010000019">
    <property type="protein sequence ID" value="MBD1600141.1"/>
    <property type="molecule type" value="Genomic_DNA"/>
</dbReference>
<dbReference type="PANTHER" id="PTHR21266:SF60">
    <property type="entry name" value="3-KETOSTEROID-9-ALPHA-MONOOXYGENASE, OXYGENASE COMPONENT"/>
    <property type="match status" value="1"/>
</dbReference>
<dbReference type="Gene3D" id="3.90.380.10">
    <property type="entry name" value="Naphthalene 1,2-dioxygenase Alpha Subunit, Chain A, domain 1"/>
    <property type="match status" value="1"/>
</dbReference>
<keyword evidence="3" id="KW-0560">Oxidoreductase</keyword>
<dbReference type="PANTHER" id="PTHR21266">
    <property type="entry name" value="IRON-SULFUR DOMAIN CONTAINING PROTEIN"/>
    <property type="match status" value="1"/>
</dbReference>
<dbReference type="Pfam" id="PF00355">
    <property type="entry name" value="Rieske"/>
    <property type="match status" value="1"/>
</dbReference>
<dbReference type="SUPFAM" id="SSF55961">
    <property type="entry name" value="Bet v1-like"/>
    <property type="match status" value="1"/>
</dbReference>